<dbReference type="CDD" id="cd06174">
    <property type="entry name" value="MFS"/>
    <property type="match status" value="1"/>
</dbReference>
<feature type="transmembrane region" description="Helical" evidence="6">
    <location>
        <begin position="329"/>
        <end position="354"/>
    </location>
</feature>
<keyword evidence="3 6" id="KW-0812">Transmembrane</keyword>
<comment type="caution">
    <text evidence="8">The sequence shown here is derived from an EMBL/GenBank/DDBJ whole genome shotgun (WGS) entry which is preliminary data.</text>
</comment>
<evidence type="ECO:0000256" key="5">
    <source>
        <dbReference type="ARBA" id="ARBA00023136"/>
    </source>
</evidence>
<evidence type="ECO:0000256" key="2">
    <source>
        <dbReference type="ARBA" id="ARBA00022475"/>
    </source>
</evidence>
<evidence type="ECO:0000256" key="4">
    <source>
        <dbReference type="ARBA" id="ARBA00022989"/>
    </source>
</evidence>
<feature type="domain" description="Major facilitator superfamily (MFS) profile" evidence="7">
    <location>
        <begin position="34"/>
        <end position="420"/>
    </location>
</feature>
<dbReference type="InterPro" id="IPR020846">
    <property type="entry name" value="MFS_dom"/>
</dbReference>
<feature type="transmembrane region" description="Helical" evidence="6">
    <location>
        <begin position="32"/>
        <end position="50"/>
    </location>
</feature>
<dbReference type="Proteomes" id="UP000587396">
    <property type="component" value="Unassembled WGS sequence"/>
</dbReference>
<dbReference type="InterPro" id="IPR011701">
    <property type="entry name" value="MFS"/>
</dbReference>
<dbReference type="PROSITE" id="PS50850">
    <property type="entry name" value="MFS"/>
    <property type="match status" value="1"/>
</dbReference>
<dbReference type="PANTHER" id="PTHR43124:SF3">
    <property type="entry name" value="CHLORAMPHENICOL EFFLUX PUMP RV0191"/>
    <property type="match status" value="1"/>
</dbReference>
<feature type="transmembrane region" description="Helical" evidence="6">
    <location>
        <begin position="190"/>
        <end position="212"/>
    </location>
</feature>
<sequence length="440" mass="46863">MSETVADKSAYGTSAVAQWGVADDQLSMGKKWLSFAVLFIFAIGCVFQYMMVPPILPQVGGAFGADPNDFGMMMSVFAIVGIIVAYPATWIMQNVGVKMAVIVTAVVSVIGTAICLAAGDWTMMLVGRTLQGCSFGLIAVIGPNIIPRLIPLGKQGLAMGIYSMWFPVGQVIATFTVPLAYGAFGWTSAFWMSLFILVVTVAVFVALFKLPCIPENLLAEERVKAKTGKMRKIFFASALIVGFSFVGFELVFYAYNDFFATYAQMVMGMDVSVASNAILVANLLTIPAGVITGILCDKTNRRKEILIAGYVVFAVLFAFFAWSNTGNETMSWACAIILGIVPFSVIPVCTRCLVPVLCPDPKKCDWALTGMAVGTTLGGFGAGFFMNLAGALSWATAGMIFAIIPAITVVVLFFIKGDHSLMVGKEANASLEAASASEAE</sequence>
<dbReference type="GO" id="GO:0005886">
    <property type="term" value="C:plasma membrane"/>
    <property type="evidence" value="ECO:0007669"/>
    <property type="project" value="UniProtKB-SubCell"/>
</dbReference>
<proteinExistence type="predicted"/>
<dbReference type="InterPro" id="IPR050189">
    <property type="entry name" value="MFS_Efflux_Transporters"/>
</dbReference>
<organism evidence="8 9">
    <name type="scientific">Gordonibacter massiliensis</name>
    <name type="common">ex Traore et al. 2017</name>
    <dbReference type="NCBI Taxonomy" id="1841863"/>
    <lineage>
        <taxon>Bacteria</taxon>
        <taxon>Bacillati</taxon>
        <taxon>Actinomycetota</taxon>
        <taxon>Coriobacteriia</taxon>
        <taxon>Eggerthellales</taxon>
        <taxon>Eggerthellaceae</taxon>
        <taxon>Gordonibacter</taxon>
    </lineage>
</organism>
<comment type="subcellular location">
    <subcellularLocation>
        <location evidence="1">Cell membrane</location>
        <topology evidence="1">Multi-pass membrane protein</topology>
    </subcellularLocation>
</comment>
<evidence type="ECO:0000259" key="7">
    <source>
        <dbReference type="PROSITE" id="PS50850"/>
    </source>
</evidence>
<dbReference type="RefSeq" id="WP_185905975.1">
    <property type="nucleotide sequence ID" value="NZ_JACMSE010000011.1"/>
</dbReference>
<evidence type="ECO:0000256" key="1">
    <source>
        <dbReference type="ARBA" id="ARBA00004651"/>
    </source>
</evidence>
<dbReference type="Gene3D" id="1.20.1250.20">
    <property type="entry name" value="MFS general substrate transporter like domains"/>
    <property type="match status" value="2"/>
</dbReference>
<dbReference type="InterPro" id="IPR036259">
    <property type="entry name" value="MFS_trans_sf"/>
</dbReference>
<keyword evidence="5 6" id="KW-0472">Membrane</keyword>
<name>A0A842JGT9_9ACTN</name>
<feature type="transmembrane region" description="Helical" evidence="6">
    <location>
        <begin position="125"/>
        <end position="146"/>
    </location>
</feature>
<dbReference type="EMBL" id="JACMSE010000011">
    <property type="protein sequence ID" value="MBC2890236.1"/>
    <property type="molecule type" value="Genomic_DNA"/>
</dbReference>
<keyword evidence="9" id="KW-1185">Reference proteome</keyword>
<dbReference type="PANTHER" id="PTHR43124">
    <property type="entry name" value="PURINE EFFLUX PUMP PBUE"/>
    <property type="match status" value="1"/>
</dbReference>
<feature type="transmembrane region" description="Helical" evidence="6">
    <location>
        <begin position="158"/>
        <end position="184"/>
    </location>
</feature>
<feature type="transmembrane region" description="Helical" evidence="6">
    <location>
        <begin position="366"/>
        <end position="386"/>
    </location>
</feature>
<keyword evidence="2" id="KW-1003">Cell membrane</keyword>
<dbReference type="SUPFAM" id="SSF103473">
    <property type="entry name" value="MFS general substrate transporter"/>
    <property type="match status" value="1"/>
</dbReference>
<evidence type="ECO:0000313" key="9">
    <source>
        <dbReference type="Proteomes" id="UP000587396"/>
    </source>
</evidence>
<dbReference type="Pfam" id="PF07690">
    <property type="entry name" value="MFS_1"/>
    <property type="match status" value="1"/>
</dbReference>
<evidence type="ECO:0000313" key="8">
    <source>
        <dbReference type="EMBL" id="MBC2890236.1"/>
    </source>
</evidence>
<feature type="transmembrane region" description="Helical" evidence="6">
    <location>
        <begin position="275"/>
        <end position="296"/>
    </location>
</feature>
<protein>
    <submittedName>
        <fullName evidence="8">MFS transporter</fullName>
    </submittedName>
</protein>
<feature type="transmembrane region" description="Helical" evidence="6">
    <location>
        <begin position="70"/>
        <end position="92"/>
    </location>
</feature>
<gene>
    <name evidence="8" type="ORF">H7313_12930</name>
</gene>
<reference evidence="8 9" key="1">
    <citation type="submission" date="2020-08" db="EMBL/GenBank/DDBJ databases">
        <authorList>
            <person name="Liu C."/>
            <person name="Sun Q."/>
        </authorList>
    </citation>
    <scope>NUCLEOTIDE SEQUENCE [LARGE SCALE GENOMIC DNA]</scope>
    <source>
        <strain evidence="8 9">N22</strain>
    </source>
</reference>
<feature type="transmembrane region" description="Helical" evidence="6">
    <location>
        <begin position="99"/>
        <end position="119"/>
    </location>
</feature>
<feature type="transmembrane region" description="Helical" evidence="6">
    <location>
        <begin position="233"/>
        <end position="255"/>
    </location>
</feature>
<evidence type="ECO:0000256" key="6">
    <source>
        <dbReference type="SAM" id="Phobius"/>
    </source>
</evidence>
<accession>A0A842JGT9</accession>
<dbReference type="AlphaFoldDB" id="A0A842JGT9"/>
<keyword evidence="4 6" id="KW-1133">Transmembrane helix</keyword>
<feature type="transmembrane region" description="Helical" evidence="6">
    <location>
        <begin position="392"/>
        <end position="415"/>
    </location>
</feature>
<evidence type="ECO:0000256" key="3">
    <source>
        <dbReference type="ARBA" id="ARBA00022692"/>
    </source>
</evidence>
<dbReference type="GO" id="GO:0022857">
    <property type="term" value="F:transmembrane transporter activity"/>
    <property type="evidence" value="ECO:0007669"/>
    <property type="project" value="InterPro"/>
</dbReference>
<feature type="transmembrane region" description="Helical" evidence="6">
    <location>
        <begin position="305"/>
        <end position="323"/>
    </location>
</feature>